<evidence type="ECO:0000313" key="1">
    <source>
        <dbReference type="EMBL" id="PZW25407.1"/>
    </source>
</evidence>
<proteinExistence type="predicted"/>
<comment type="caution">
    <text evidence="1">The sequence shown here is derived from an EMBL/GenBank/DDBJ whole genome shotgun (WGS) entry which is preliminary data.</text>
</comment>
<dbReference type="RefSeq" id="WP_111324588.1">
    <property type="nucleotide sequence ID" value="NZ_BIFX01000001.1"/>
</dbReference>
<accession>A0A326U3S9</accession>
<dbReference type="PIRSF" id="PIRSF016498">
    <property type="entry name" value="UCP016498"/>
    <property type="match status" value="1"/>
</dbReference>
<keyword evidence="2" id="KW-1185">Reference proteome</keyword>
<evidence type="ECO:0008006" key="3">
    <source>
        <dbReference type="Google" id="ProtNLM"/>
    </source>
</evidence>
<sequence length="130" mass="14857">MPRYFTREEAEALLPALTIVLSQLRDQYKKVRAFEEELAQLQIKAMGNGHGLLTRIAELHDEVGESIDTLRDLIEKVQSFGCELKDPELGLVDFLSLRNGQAVYLCWHLGEEHIAFWHHLDTGFAGRQPL</sequence>
<name>A0A326U3S9_THEHA</name>
<evidence type="ECO:0000313" key="2">
    <source>
        <dbReference type="Proteomes" id="UP000248806"/>
    </source>
</evidence>
<dbReference type="EMBL" id="QKUF01000018">
    <property type="protein sequence ID" value="PZW25407.1"/>
    <property type="molecule type" value="Genomic_DNA"/>
</dbReference>
<dbReference type="AlphaFoldDB" id="A0A326U3S9"/>
<protein>
    <recommendedName>
        <fullName evidence="3">DUF2203 family protein</fullName>
    </recommendedName>
</protein>
<gene>
    <name evidence="1" type="ORF">EI42_04251</name>
</gene>
<dbReference type="OrthoDB" id="9802910at2"/>
<reference evidence="1 2" key="1">
    <citation type="submission" date="2018-06" db="EMBL/GenBank/DDBJ databases">
        <title>Genomic Encyclopedia of Archaeal and Bacterial Type Strains, Phase II (KMG-II): from individual species to whole genera.</title>
        <authorList>
            <person name="Goeker M."/>
        </authorList>
    </citation>
    <scope>NUCLEOTIDE SEQUENCE [LARGE SCALE GENOMIC DNA]</scope>
    <source>
        <strain evidence="1 2">ATCC BAA-1881</strain>
    </source>
</reference>
<dbReference type="Proteomes" id="UP000248806">
    <property type="component" value="Unassembled WGS sequence"/>
</dbReference>
<dbReference type="InterPro" id="IPR018699">
    <property type="entry name" value="DUF2203"/>
</dbReference>
<organism evidence="1 2">
    <name type="scientific">Thermosporothrix hazakensis</name>
    <dbReference type="NCBI Taxonomy" id="644383"/>
    <lineage>
        <taxon>Bacteria</taxon>
        <taxon>Bacillati</taxon>
        <taxon>Chloroflexota</taxon>
        <taxon>Ktedonobacteria</taxon>
        <taxon>Ktedonobacterales</taxon>
        <taxon>Thermosporotrichaceae</taxon>
        <taxon>Thermosporothrix</taxon>
    </lineage>
</organism>
<dbReference type="Pfam" id="PF09969">
    <property type="entry name" value="DUF2203"/>
    <property type="match status" value="1"/>
</dbReference>